<dbReference type="GO" id="GO:0046982">
    <property type="term" value="F:protein heterodimerization activity"/>
    <property type="evidence" value="ECO:0007669"/>
    <property type="project" value="InterPro"/>
</dbReference>
<dbReference type="GO" id="GO:0000786">
    <property type="term" value="C:nucleosome"/>
    <property type="evidence" value="ECO:0007669"/>
    <property type="project" value="InterPro"/>
</dbReference>
<dbReference type="SMART" id="SM00428">
    <property type="entry name" value="H3"/>
    <property type="match status" value="1"/>
</dbReference>
<evidence type="ECO:0000313" key="4">
    <source>
        <dbReference type="Proteomes" id="UP000887540"/>
    </source>
</evidence>
<dbReference type="SUPFAM" id="SSF47113">
    <property type="entry name" value="Histone-fold"/>
    <property type="match status" value="1"/>
</dbReference>
<evidence type="ECO:0000259" key="3">
    <source>
        <dbReference type="Pfam" id="PF00125"/>
    </source>
</evidence>
<feature type="compositionally biased region" description="Basic residues" evidence="2">
    <location>
        <begin position="21"/>
        <end position="36"/>
    </location>
</feature>
<dbReference type="InterPro" id="IPR009072">
    <property type="entry name" value="Histone-fold"/>
</dbReference>
<dbReference type="PANTHER" id="PTHR11426">
    <property type="entry name" value="HISTONE H3"/>
    <property type="match status" value="1"/>
</dbReference>
<dbReference type="AlphaFoldDB" id="A0A914CQY7"/>
<feature type="region of interest" description="Disordered" evidence="2">
    <location>
        <begin position="1"/>
        <end position="52"/>
    </location>
</feature>
<dbReference type="PRINTS" id="PR00622">
    <property type="entry name" value="HISTONEH3"/>
</dbReference>
<dbReference type="GO" id="GO:0003677">
    <property type="term" value="F:DNA binding"/>
    <property type="evidence" value="ECO:0007669"/>
    <property type="project" value="InterPro"/>
</dbReference>
<evidence type="ECO:0000313" key="5">
    <source>
        <dbReference type="WBParaSite" id="ACRNAN_scaffold129.g17645.t1"/>
    </source>
</evidence>
<dbReference type="Pfam" id="PF00125">
    <property type="entry name" value="Histone"/>
    <property type="match status" value="1"/>
</dbReference>
<protein>
    <submittedName>
        <fullName evidence="5">Histone H2A/H2B/H3 domain-containing protein</fullName>
    </submittedName>
</protein>
<dbReference type="GO" id="GO:0030527">
    <property type="term" value="F:structural constituent of chromatin"/>
    <property type="evidence" value="ECO:0007669"/>
    <property type="project" value="InterPro"/>
</dbReference>
<sequence>MARTKQTAKKSIPDNAGRQLATKRAKSGLGKGKHLPPKQPLTPIKKKRPHKKGALALKEIRRYQATTNLLIPRAPFFRLIMEVAHGFKNDLRFQGRALLALQEAAEWYLTNLFEDTNLVAIHAKRVTIMPKDIQLVRRIRGDYITMS</sequence>
<feature type="domain" description="Core Histone H2A/H2B/H3" evidence="3">
    <location>
        <begin position="53"/>
        <end position="139"/>
    </location>
</feature>
<evidence type="ECO:0000256" key="1">
    <source>
        <dbReference type="ARBA" id="ARBA00010343"/>
    </source>
</evidence>
<reference evidence="5" key="1">
    <citation type="submission" date="2022-11" db="UniProtKB">
        <authorList>
            <consortium name="WormBaseParasite"/>
        </authorList>
    </citation>
    <scope>IDENTIFICATION</scope>
</reference>
<proteinExistence type="inferred from homology"/>
<dbReference type="Gene3D" id="1.10.20.10">
    <property type="entry name" value="Histone, subunit A"/>
    <property type="match status" value="1"/>
</dbReference>
<dbReference type="WBParaSite" id="ACRNAN_scaffold129.g17645.t1">
    <property type="protein sequence ID" value="ACRNAN_scaffold129.g17645.t1"/>
    <property type="gene ID" value="ACRNAN_scaffold129.g17645"/>
</dbReference>
<dbReference type="InterPro" id="IPR007125">
    <property type="entry name" value="H2A/H2B/H3"/>
</dbReference>
<comment type="similarity">
    <text evidence="1">Belongs to the histone H3 family.</text>
</comment>
<organism evidence="4 5">
    <name type="scientific">Acrobeloides nanus</name>
    <dbReference type="NCBI Taxonomy" id="290746"/>
    <lineage>
        <taxon>Eukaryota</taxon>
        <taxon>Metazoa</taxon>
        <taxon>Ecdysozoa</taxon>
        <taxon>Nematoda</taxon>
        <taxon>Chromadorea</taxon>
        <taxon>Rhabditida</taxon>
        <taxon>Tylenchina</taxon>
        <taxon>Cephalobomorpha</taxon>
        <taxon>Cephaloboidea</taxon>
        <taxon>Cephalobidae</taxon>
        <taxon>Acrobeloides</taxon>
    </lineage>
</organism>
<dbReference type="InterPro" id="IPR000164">
    <property type="entry name" value="Histone_H3/CENP-A"/>
</dbReference>
<keyword evidence="4" id="KW-1185">Reference proteome</keyword>
<evidence type="ECO:0000256" key="2">
    <source>
        <dbReference type="SAM" id="MobiDB-lite"/>
    </source>
</evidence>
<dbReference type="Proteomes" id="UP000887540">
    <property type="component" value="Unplaced"/>
</dbReference>
<name>A0A914CQY7_9BILA</name>
<dbReference type="FunFam" id="1.10.20.10:FF:000088">
    <property type="entry name" value="Histone H3-like centromeric protein CSE4"/>
    <property type="match status" value="1"/>
</dbReference>
<accession>A0A914CQY7</accession>
<dbReference type="CDD" id="cd22911">
    <property type="entry name" value="HFD_H3"/>
    <property type="match status" value="1"/>
</dbReference>